<evidence type="ECO:0000256" key="7">
    <source>
        <dbReference type="RuleBase" id="RU003879"/>
    </source>
</evidence>
<dbReference type="InterPro" id="IPR003400">
    <property type="entry name" value="ExbD"/>
</dbReference>
<dbReference type="Pfam" id="PF02472">
    <property type="entry name" value="ExbD"/>
    <property type="match status" value="1"/>
</dbReference>
<keyword evidence="4 7" id="KW-0812">Transmembrane</keyword>
<keyword evidence="6" id="KW-0472">Membrane</keyword>
<comment type="similarity">
    <text evidence="2 7">Belongs to the ExbD/TolR family.</text>
</comment>
<evidence type="ECO:0000256" key="1">
    <source>
        <dbReference type="ARBA" id="ARBA00004162"/>
    </source>
</evidence>
<dbReference type="KEGG" id="ccot:CCAX7_22960"/>
<dbReference type="OrthoDB" id="9793581at2"/>
<reference evidence="8 9" key="1">
    <citation type="journal article" date="2019" name="Int. J. Syst. Evol. Microbiol.">
        <title>Capsulimonas corticalis gen. nov., sp. nov., an aerobic capsulated bacterium, of a novel bacterial order, Capsulimonadales ord. nov., of the class Armatimonadia of the phylum Armatimonadetes.</title>
        <authorList>
            <person name="Li J."/>
            <person name="Kudo C."/>
            <person name="Tonouchi A."/>
        </authorList>
    </citation>
    <scope>NUCLEOTIDE SEQUENCE [LARGE SCALE GENOMIC DNA]</scope>
    <source>
        <strain evidence="8 9">AX-7</strain>
    </source>
</reference>
<sequence>MRLKQPELKRGRIEIIPMIDTIFFLLVFFMITWLTMTRMNGMNVNLPRHAKQSGKPSASVMVSLSPEGGYYLDKRPVAQGVWKERLTQNLIAHPNSVVVLNVASTQKTQTLIGLMDEVNQVIAASKTHAEVLIATPRTGKPTETVASGAATGRTP</sequence>
<name>A0A402CV13_9BACT</name>
<evidence type="ECO:0000256" key="3">
    <source>
        <dbReference type="ARBA" id="ARBA00022475"/>
    </source>
</evidence>
<dbReference type="EMBL" id="AP025739">
    <property type="protein sequence ID" value="BDI30245.1"/>
    <property type="molecule type" value="Genomic_DNA"/>
</dbReference>
<dbReference type="RefSeq" id="WP_119321215.1">
    <property type="nucleotide sequence ID" value="NZ_AP025739.1"/>
</dbReference>
<evidence type="ECO:0000313" key="9">
    <source>
        <dbReference type="Proteomes" id="UP000287394"/>
    </source>
</evidence>
<organism evidence="8 9">
    <name type="scientific">Capsulimonas corticalis</name>
    <dbReference type="NCBI Taxonomy" id="2219043"/>
    <lineage>
        <taxon>Bacteria</taxon>
        <taxon>Bacillati</taxon>
        <taxon>Armatimonadota</taxon>
        <taxon>Armatimonadia</taxon>
        <taxon>Capsulimonadales</taxon>
        <taxon>Capsulimonadaceae</taxon>
        <taxon>Capsulimonas</taxon>
    </lineage>
</organism>
<dbReference type="AlphaFoldDB" id="A0A402CV13"/>
<evidence type="ECO:0000313" key="8">
    <source>
        <dbReference type="EMBL" id="BDI30245.1"/>
    </source>
</evidence>
<evidence type="ECO:0000256" key="4">
    <source>
        <dbReference type="ARBA" id="ARBA00022692"/>
    </source>
</evidence>
<keyword evidence="5" id="KW-1133">Transmembrane helix</keyword>
<dbReference type="GO" id="GO:0022857">
    <property type="term" value="F:transmembrane transporter activity"/>
    <property type="evidence" value="ECO:0007669"/>
    <property type="project" value="InterPro"/>
</dbReference>
<evidence type="ECO:0000256" key="6">
    <source>
        <dbReference type="ARBA" id="ARBA00023136"/>
    </source>
</evidence>
<comment type="subcellular location">
    <subcellularLocation>
        <location evidence="1">Cell membrane</location>
        <topology evidence="1">Single-pass membrane protein</topology>
    </subcellularLocation>
    <subcellularLocation>
        <location evidence="7">Cell membrane</location>
        <topology evidence="7">Single-pass type II membrane protein</topology>
    </subcellularLocation>
</comment>
<keyword evidence="3" id="KW-1003">Cell membrane</keyword>
<proteinExistence type="inferred from homology"/>
<accession>A0A402CV13</accession>
<protein>
    <submittedName>
        <fullName evidence="8">Uncharacterized protein</fullName>
    </submittedName>
</protein>
<dbReference type="PANTHER" id="PTHR30558">
    <property type="entry name" value="EXBD MEMBRANE COMPONENT OF PMF-DRIVEN MACROMOLECULE IMPORT SYSTEM"/>
    <property type="match status" value="1"/>
</dbReference>
<keyword evidence="9" id="KW-1185">Reference proteome</keyword>
<evidence type="ECO:0000256" key="2">
    <source>
        <dbReference type="ARBA" id="ARBA00005811"/>
    </source>
</evidence>
<keyword evidence="7" id="KW-0653">Protein transport</keyword>
<dbReference type="GO" id="GO:0015031">
    <property type="term" value="P:protein transport"/>
    <property type="evidence" value="ECO:0007669"/>
    <property type="project" value="UniProtKB-KW"/>
</dbReference>
<gene>
    <name evidence="8" type="ORF">CCAX7_22960</name>
</gene>
<dbReference type="GO" id="GO:0005886">
    <property type="term" value="C:plasma membrane"/>
    <property type="evidence" value="ECO:0007669"/>
    <property type="project" value="UniProtKB-SubCell"/>
</dbReference>
<keyword evidence="7" id="KW-0813">Transport</keyword>
<dbReference type="Proteomes" id="UP000287394">
    <property type="component" value="Chromosome"/>
</dbReference>
<evidence type="ECO:0000256" key="5">
    <source>
        <dbReference type="ARBA" id="ARBA00022989"/>
    </source>
</evidence>